<dbReference type="GO" id="GO:0009535">
    <property type="term" value="C:chloroplast thylakoid membrane"/>
    <property type="evidence" value="ECO:0007669"/>
    <property type="project" value="TreeGrafter"/>
</dbReference>
<dbReference type="Gene3D" id="1.10.3460.10">
    <property type="entry name" value="Chlorophyll a/b binding protein domain"/>
    <property type="match status" value="1"/>
</dbReference>
<name>A0A4S8JFL6_MUSBA</name>
<dbReference type="Proteomes" id="UP000317650">
    <property type="component" value="Chromosome 7"/>
</dbReference>
<proteinExistence type="predicted"/>
<dbReference type="EMBL" id="PYDT01000005">
    <property type="protein sequence ID" value="THU60485.1"/>
    <property type="molecule type" value="Genomic_DNA"/>
</dbReference>
<accession>A0A4S8JFL6</accession>
<dbReference type="STRING" id="52838.A0A4S8JFL6"/>
<dbReference type="SUPFAM" id="SSF103511">
    <property type="entry name" value="Chlorophyll a-b binding protein"/>
    <property type="match status" value="1"/>
</dbReference>
<dbReference type="PANTHER" id="PTHR37752">
    <property type="entry name" value="OS02G0610700 PROTEIN"/>
    <property type="match status" value="1"/>
</dbReference>
<dbReference type="InterPro" id="IPR053091">
    <property type="entry name" value="PSII_Assembly/Photoprotect-Rel"/>
</dbReference>
<evidence type="ECO:0000313" key="2">
    <source>
        <dbReference type="Proteomes" id="UP000317650"/>
    </source>
</evidence>
<reference evidence="1 2" key="1">
    <citation type="journal article" date="2019" name="Nat. Plants">
        <title>Genome sequencing of Musa balbisiana reveals subgenome evolution and function divergence in polyploid bananas.</title>
        <authorList>
            <person name="Yao X."/>
        </authorList>
    </citation>
    <scope>NUCLEOTIDE SEQUENCE [LARGE SCALE GENOMIC DNA]</scope>
    <source>
        <strain evidence="2">cv. DH-PKW</strain>
        <tissue evidence="1">Leaves</tissue>
    </source>
</reference>
<protein>
    <submittedName>
        <fullName evidence="1">Uncharacterized protein</fullName>
    </submittedName>
</protein>
<comment type="caution">
    <text evidence="1">The sequence shown here is derived from an EMBL/GenBank/DDBJ whole genome shotgun (WGS) entry which is preliminary data.</text>
</comment>
<evidence type="ECO:0000313" key="1">
    <source>
        <dbReference type="EMBL" id="THU60485.1"/>
    </source>
</evidence>
<dbReference type="AlphaFoldDB" id="A0A4S8JFL6"/>
<organism evidence="1 2">
    <name type="scientific">Musa balbisiana</name>
    <name type="common">Banana</name>
    <dbReference type="NCBI Taxonomy" id="52838"/>
    <lineage>
        <taxon>Eukaryota</taxon>
        <taxon>Viridiplantae</taxon>
        <taxon>Streptophyta</taxon>
        <taxon>Embryophyta</taxon>
        <taxon>Tracheophyta</taxon>
        <taxon>Spermatophyta</taxon>
        <taxon>Magnoliopsida</taxon>
        <taxon>Liliopsida</taxon>
        <taxon>Zingiberales</taxon>
        <taxon>Musaceae</taxon>
        <taxon>Musa</taxon>
    </lineage>
</organism>
<sequence length="166" mass="17907">MSSTKGEVALAILKDMQPRSPQTPPGPGTRNAVVTGLRCPAAVHLAFLDCTRRSLQSRQWANTLIWISNRQRLLAFANVNASQGKGSSSGEIIMVDPIEAKQLAAKQMQEIQAKEKLKMRRQAEAVNGTLAMIGLTAGLVVEGQTGKGILGQLAGYWDAITSFFTR</sequence>
<gene>
    <name evidence="1" type="ORF">C4D60_Mb07t13260</name>
</gene>
<keyword evidence="2" id="KW-1185">Reference proteome</keyword>
<dbReference type="PANTHER" id="PTHR37752:SF1">
    <property type="entry name" value="OS02G0610700 PROTEIN"/>
    <property type="match status" value="1"/>
</dbReference>